<comment type="similarity">
    <text evidence="9">Belongs to the protein kinase superfamily. Ser/Thr protein kinase family. CDPK subfamily.</text>
</comment>
<evidence type="ECO:0000256" key="10">
    <source>
        <dbReference type="PROSITE-ProRule" id="PRU10141"/>
    </source>
</evidence>
<keyword evidence="7" id="KW-0106">Calcium</keyword>
<evidence type="ECO:0000256" key="5">
    <source>
        <dbReference type="ARBA" id="ARBA00022741"/>
    </source>
</evidence>
<comment type="cofactor">
    <cofactor evidence="1">
        <name>Mg(2+)</name>
        <dbReference type="ChEBI" id="CHEBI:18420"/>
    </cofactor>
</comment>
<dbReference type="SUPFAM" id="SSF47473">
    <property type="entry name" value="EF-hand"/>
    <property type="match status" value="1"/>
</dbReference>
<feature type="domain" description="Protein kinase" evidence="11">
    <location>
        <begin position="39"/>
        <end position="293"/>
    </location>
</feature>
<dbReference type="PROSITE" id="PS50011">
    <property type="entry name" value="PROTEIN_KINASE_DOM"/>
    <property type="match status" value="1"/>
</dbReference>
<evidence type="ECO:0000313" key="13">
    <source>
        <dbReference type="EMBL" id="CAJ1408018.1"/>
    </source>
</evidence>
<accession>A0AA36JKQ9</accession>
<dbReference type="Gene3D" id="1.10.238.10">
    <property type="entry name" value="EF-hand"/>
    <property type="match status" value="2"/>
</dbReference>
<proteinExistence type="inferred from homology"/>
<evidence type="ECO:0000313" key="14">
    <source>
        <dbReference type="Proteomes" id="UP001178507"/>
    </source>
</evidence>
<keyword evidence="3" id="KW-0723">Serine/threonine-protein kinase</keyword>
<comment type="subunit">
    <text evidence="2">Monomer.</text>
</comment>
<evidence type="ECO:0000256" key="7">
    <source>
        <dbReference type="ARBA" id="ARBA00022837"/>
    </source>
</evidence>
<evidence type="ECO:0008006" key="15">
    <source>
        <dbReference type="Google" id="ProtNLM"/>
    </source>
</evidence>
<dbReference type="InterPro" id="IPR011009">
    <property type="entry name" value="Kinase-like_dom_sf"/>
</dbReference>
<feature type="binding site" evidence="10">
    <location>
        <position position="68"/>
    </location>
    <ligand>
        <name>ATP</name>
        <dbReference type="ChEBI" id="CHEBI:30616"/>
    </ligand>
</feature>
<evidence type="ECO:0000259" key="12">
    <source>
        <dbReference type="PROSITE" id="PS50222"/>
    </source>
</evidence>
<dbReference type="Gene3D" id="1.10.510.10">
    <property type="entry name" value="Transferase(Phosphotransferase) domain 1"/>
    <property type="match status" value="1"/>
</dbReference>
<feature type="domain" description="EF-hand" evidence="12">
    <location>
        <begin position="430"/>
        <end position="465"/>
    </location>
</feature>
<keyword evidence="5 10" id="KW-0547">Nucleotide-binding</keyword>
<dbReference type="Gene3D" id="3.30.200.20">
    <property type="entry name" value="Phosphorylase Kinase, domain 1"/>
    <property type="match status" value="1"/>
</dbReference>
<dbReference type="CDD" id="cd00051">
    <property type="entry name" value="EFh"/>
    <property type="match status" value="1"/>
</dbReference>
<dbReference type="Pfam" id="PF00069">
    <property type="entry name" value="Pkinase"/>
    <property type="match status" value="1"/>
</dbReference>
<keyword evidence="14" id="KW-1185">Reference proteome</keyword>
<keyword evidence="4" id="KW-0808">Transferase</keyword>
<keyword evidence="8 10" id="KW-0067">ATP-binding</keyword>
<dbReference type="InterPro" id="IPR008271">
    <property type="entry name" value="Ser/Thr_kinase_AS"/>
</dbReference>
<dbReference type="GO" id="GO:0005524">
    <property type="term" value="F:ATP binding"/>
    <property type="evidence" value="ECO:0007669"/>
    <property type="project" value="UniProtKB-UniRule"/>
</dbReference>
<dbReference type="PANTHER" id="PTHR24349">
    <property type="entry name" value="SERINE/THREONINE-PROTEIN KINASE"/>
    <property type="match status" value="1"/>
</dbReference>
<dbReference type="PROSITE" id="PS50222">
    <property type="entry name" value="EF_HAND_2"/>
    <property type="match status" value="1"/>
</dbReference>
<dbReference type="CDD" id="cd05117">
    <property type="entry name" value="STKc_CAMK"/>
    <property type="match status" value="1"/>
</dbReference>
<dbReference type="Pfam" id="PF13833">
    <property type="entry name" value="EF-hand_8"/>
    <property type="match status" value="1"/>
</dbReference>
<dbReference type="SUPFAM" id="SSF56112">
    <property type="entry name" value="Protein kinase-like (PK-like)"/>
    <property type="match status" value="1"/>
</dbReference>
<dbReference type="PROSITE" id="PS00018">
    <property type="entry name" value="EF_HAND_1"/>
    <property type="match status" value="1"/>
</dbReference>
<dbReference type="InterPro" id="IPR018247">
    <property type="entry name" value="EF_Hand_1_Ca_BS"/>
</dbReference>
<reference evidence="13" key="1">
    <citation type="submission" date="2023-08" db="EMBL/GenBank/DDBJ databases">
        <authorList>
            <person name="Chen Y."/>
            <person name="Shah S."/>
            <person name="Dougan E. K."/>
            <person name="Thang M."/>
            <person name="Chan C."/>
        </authorList>
    </citation>
    <scope>NUCLEOTIDE SEQUENCE</scope>
</reference>
<name>A0AA36JKQ9_9DINO</name>
<dbReference type="EMBL" id="CAUJNA010003701">
    <property type="protein sequence ID" value="CAJ1408018.1"/>
    <property type="molecule type" value="Genomic_DNA"/>
</dbReference>
<evidence type="ECO:0000256" key="1">
    <source>
        <dbReference type="ARBA" id="ARBA00001946"/>
    </source>
</evidence>
<dbReference type="GO" id="GO:0005509">
    <property type="term" value="F:calcium ion binding"/>
    <property type="evidence" value="ECO:0007669"/>
    <property type="project" value="InterPro"/>
</dbReference>
<dbReference type="InterPro" id="IPR050205">
    <property type="entry name" value="CDPK_Ser/Thr_kinases"/>
</dbReference>
<dbReference type="SMART" id="SM00054">
    <property type="entry name" value="EFh"/>
    <property type="match status" value="2"/>
</dbReference>
<dbReference type="SMART" id="SM00220">
    <property type="entry name" value="S_TKc"/>
    <property type="match status" value="1"/>
</dbReference>
<dbReference type="PROSITE" id="PS00108">
    <property type="entry name" value="PROTEIN_KINASE_ST"/>
    <property type="match status" value="1"/>
</dbReference>
<evidence type="ECO:0000259" key="11">
    <source>
        <dbReference type="PROSITE" id="PS50011"/>
    </source>
</evidence>
<dbReference type="InterPro" id="IPR002048">
    <property type="entry name" value="EF_hand_dom"/>
</dbReference>
<sequence>MAADPKSFATAQSRAIGRVGRLPVQGRYVTRRRLEDDIEVTGKILGTGCSGEVLAAHFRDGPGRVAVKAYDLRLLDEAQRERLYAEVEVFLSLDHPHIARLLAVYESRTKLSLVMECMEGGELFDRVAHARQSEHQAAQATWHMLQAVSYLHRSGVVHRDLKLENFLYDASGSDFLKLIDFGFSKFFHQKKHMKEALGTMNYVAPEVLRQRYCLGSCDMWSLGVIVFVLLSGEMPFQGSDVGTARAIKTGRFWMKPGKWFHVSKDGKDFVTRLLVVDPAKRMQAEDALRHPWVHSMKASVPGVRSTTVVTGFRNIARASRFQRACLQAMAWSLTLAERRRLRGAFIRLSTDGVIAREELQEYLSKLSVGKEDFDAIMEFLPEEIHYSDFLAAMMACESEQHEDVARSAFRHFDLEGVGHLTPARLQEVLGNEFDVAAVFDEADLDRDGAISFHDFLAYLHQITELPSVECLDDLSEVSRSEKLPKRKRIRQALKSWLANFF</sequence>
<evidence type="ECO:0000256" key="2">
    <source>
        <dbReference type="ARBA" id="ARBA00011245"/>
    </source>
</evidence>
<evidence type="ECO:0000256" key="6">
    <source>
        <dbReference type="ARBA" id="ARBA00022777"/>
    </source>
</evidence>
<evidence type="ECO:0000256" key="8">
    <source>
        <dbReference type="ARBA" id="ARBA00022840"/>
    </source>
</evidence>
<gene>
    <name evidence="13" type="ORF">EVOR1521_LOCUS29581</name>
</gene>
<dbReference type="GO" id="GO:0004674">
    <property type="term" value="F:protein serine/threonine kinase activity"/>
    <property type="evidence" value="ECO:0007669"/>
    <property type="project" value="UniProtKB-KW"/>
</dbReference>
<dbReference type="InterPro" id="IPR000719">
    <property type="entry name" value="Prot_kinase_dom"/>
</dbReference>
<comment type="caution">
    <text evidence="13">The sequence shown here is derived from an EMBL/GenBank/DDBJ whole genome shotgun (WGS) entry which is preliminary data.</text>
</comment>
<dbReference type="FunFam" id="1.10.510.10:FF:000571">
    <property type="entry name" value="Maternal embryonic leucine zipper kinase"/>
    <property type="match status" value="1"/>
</dbReference>
<evidence type="ECO:0000256" key="3">
    <source>
        <dbReference type="ARBA" id="ARBA00022527"/>
    </source>
</evidence>
<dbReference type="PROSITE" id="PS00107">
    <property type="entry name" value="PROTEIN_KINASE_ATP"/>
    <property type="match status" value="1"/>
</dbReference>
<keyword evidence="6" id="KW-0418">Kinase</keyword>
<dbReference type="Proteomes" id="UP001178507">
    <property type="component" value="Unassembled WGS sequence"/>
</dbReference>
<evidence type="ECO:0000256" key="9">
    <source>
        <dbReference type="ARBA" id="ARBA00024334"/>
    </source>
</evidence>
<protein>
    <recommendedName>
        <fullName evidence="15">Calcium-dependent protein kinase</fullName>
    </recommendedName>
</protein>
<dbReference type="InterPro" id="IPR011992">
    <property type="entry name" value="EF-hand-dom_pair"/>
</dbReference>
<dbReference type="AlphaFoldDB" id="A0AA36JKQ9"/>
<dbReference type="InterPro" id="IPR017441">
    <property type="entry name" value="Protein_kinase_ATP_BS"/>
</dbReference>
<organism evidence="13 14">
    <name type="scientific">Effrenium voratum</name>
    <dbReference type="NCBI Taxonomy" id="2562239"/>
    <lineage>
        <taxon>Eukaryota</taxon>
        <taxon>Sar</taxon>
        <taxon>Alveolata</taxon>
        <taxon>Dinophyceae</taxon>
        <taxon>Suessiales</taxon>
        <taxon>Symbiodiniaceae</taxon>
        <taxon>Effrenium</taxon>
    </lineage>
</organism>
<evidence type="ECO:0000256" key="4">
    <source>
        <dbReference type="ARBA" id="ARBA00022679"/>
    </source>
</evidence>